<evidence type="ECO:0000256" key="1">
    <source>
        <dbReference type="ARBA" id="ARBA00022801"/>
    </source>
</evidence>
<proteinExistence type="predicted"/>
<dbReference type="GO" id="GO:0006754">
    <property type="term" value="P:ATP biosynthetic process"/>
    <property type="evidence" value="ECO:0007669"/>
    <property type="project" value="TreeGrafter"/>
</dbReference>
<accession>A0A0D7BAR1</accession>
<dbReference type="PROSITE" id="PS00893">
    <property type="entry name" value="NUDIX_BOX"/>
    <property type="match status" value="1"/>
</dbReference>
<dbReference type="OrthoDB" id="276276at2759"/>
<dbReference type="InterPro" id="IPR020084">
    <property type="entry name" value="NUDIX_hydrolase_CS"/>
</dbReference>
<dbReference type="PANTHER" id="PTHR21340">
    <property type="entry name" value="DIADENOSINE 5,5-P1,P4-TETRAPHOSPHATE PYROPHOSPHOHYDROLASE MUTT"/>
    <property type="match status" value="1"/>
</dbReference>
<keyword evidence="4" id="KW-1185">Reference proteome</keyword>
<gene>
    <name evidence="3" type="ORF">CYLTODRAFT_314627</name>
</gene>
<dbReference type="GO" id="GO:0006167">
    <property type="term" value="P:AMP biosynthetic process"/>
    <property type="evidence" value="ECO:0007669"/>
    <property type="project" value="TreeGrafter"/>
</dbReference>
<organism evidence="3 4">
    <name type="scientific">Cylindrobasidium torrendii FP15055 ss-10</name>
    <dbReference type="NCBI Taxonomy" id="1314674"/>
    <lineage>
        <taxon>Eukaryota</taxon>
        <taxon>Fungi</taxon>
        <taxon>Dikarya</taxon>
        <taxon>Basidiomycota</taxon>
        <taxon>Agaricomycotina</taxon>
        <taxon>Agaricomycetes</taxon>
        <taxon>Agaricomycetidae</taxon>
        <taxon>Agaricales</taxon>
        <taxon>Marasmiineae</taxon>
        <taxon>Physalacriaceae</taxon>
        <taxon>Cylindrobasidium</taxon>
    </lineage>
</organism>
<dbReference type="InterPro" id="IPR051325">
    <property type="entry name" value="Nudix_hydrolase_domain"/>
</dbReference>
<dbReference type="Gene3D" id="3.90.79.10">
    <property type="entry name" value="Nucleoside Triphosphate Pyrophosphohydrolase"/>
    <property type="match status" value="1"/>
</dbReference>
<protein>
    <recommendedName>
        <fullName evidence="2">Nudix hydrolase domain-containing protein</fullName>
    </recommendedName>
</protein>
<evidence type="ECO:0000259" key="2">
    <source>
        <dbReference type="PROSITE" id="PS51462"/>
    </source>
</evidence>
<reference evidence="3 4" key="1">
    <citation type="journal article" date="2015" name="Fungal Genet. Biol.">
        <title>Evolution of novel wood decay mechanisms in Agaricales revealed by the genome sequences of Fistulina hepatica and Cylindrobasidium torrendii.</title>
        <authorList>
            <person name="Floudas D."/>
            <person name="Held B.W."/>
            <person name="Riley R."/>
            <person name="Nagy L.G."/>
            <person name="Koehler G."/>
            <person name="Ransdell A.S."/>
            <person name="Younus H."/>
            <person name="Chow J."/>
            <person name="Chiniquy J."/>
            <person name="Lipzen A."/>
            <person name="Tritt A."/>
            <person name="Sun H."/>
            <person name="Haridas S."/>
            <person name="LaButti K."/>
            <person name="Ohm R.A."/>
            <person name="Kues U."/>
            <person name="Blanchette R.A."/>
            <person name="Grigoriev I.V."/>
            <person name="Minto R.E."/>
            <person name="Hibbett D.S."/>
        </authorList>
    </citation>
    <scope>NUCLEOTIDE SEQUENCE [LARGE SCALE GENOMIC DNA]</scope>
    <source>
        <strain evidence="3 4">FP15055 ss-10</strain>
    </source>
</reference>
<name>A0A0D7BAR1_9AGAR</name>
<feature type="domain" description="Nudix hydrolase" evidence="2">
    <location>
        <begin position="14"/>
        <end position="180"/>
    </location>
</feature>
<dbReference type="InterPro" id="IPR015797">
    <property type="entry name" value="NUDIX_hydrolase-like_dom_sf"/>
</dbReference>
<evidence type="ECO:0000313" key="4">
    <source>
        <dbReference type="Proteomes" id="UP000054007"/>
    </source>
</evidence>
<dbReference type="Proteomes" id="UP000054007">
    <property type="component" value="Unassembled WGS sequence"/>
</dbReference>
<keyword evidence="1" id="KW-0378">Hydrolase</keyword>
<evidence type="ECO:0000313" key="3">
    <source>
        <dbReference type="EMBL" id="KIY67617.1"/>
    </source>
</evidence>
<feature type="non-terminal residue" evidence="3">
    <location>
        <position position="1"/>
    </location>
</feature>
<dbReference type="AlphaFoldDB" id="A0A0D7BAR1"/>
<dbReference type="SUPFAM" id="SSF55811">
    <property type="entry name" value="Nudix"/>
    <property type="match status" value="1"/>
</dbReference>
<dbReference type="GO" id="GO:0004081">
    <property type="term" value="F:bis(5'-nucleosyl)-tetraphosphatase (asymmetrical) activity"/>
    <property type="evidence" value="ECO:0007669"/>
    <property type="project" value="TreeGrafter"/>
</dbReference>
<dbReference type="PANTHER" id="PTHR21340:SF0">
    <property type="entry name" value="BIS(5'-NUCLEOSYL)-TETRAPHOSPHATASE [ASYMMETRICAL]"/>
    <property type="match status" value="1"/>
</dbReference>
<dbReference type="EMBL" id="KN880521">
    <property type="protein sequence ID" value="KIY67617.1"/>
    <property type="molecule type" value="Genomic_DNA"/>
</dbReference>
<feature type="non-terminal residue" evidence="3">
    <location>
        <position position="196"/>
    </location>
</feature>
<dbReference type="CDD" id="cd02883">
    <property type="entry name" value="NUDIX_Hydrolase"/>
    <property type="match status" value="1"/>
</dbReference>
<dbReference type="Pfam" id="PF00293">
    <property type="entry name" value="NUDIX"/>
    <property type="match status" value="1"/>
</dbReference>
<dbReference type="InterPro" id="IPR000086">
    <property type="entry name" value="NUDIX_hydrolase_dom"/>
</dbReference>
<dbReference type="PROSITE" id="PS51462">
    <property type="entry name" value="NUDIX"/>
    <property type="match status" value="1"/>
</dbReference>
<sequence length="196" mass="22227">SSTSVPDSGFAAVDFMLGAGMVIIQPSTRRIVVCYIESPDSKRLFFFPKGRKDVGESLEQAAVREAREEGGYKDVEHFPLYKMHRQPVPPGRERFSEPDTEAVFISITKWGPKLSGQQISDYGGEYFTFWYVGYLPDKAEWTAGTGMADEQDYRAVLLSYEDARAALLGTELESVLEHAWSTFLQHEREVEARRKE</sequence>